<organism evidence="1 2">
    <name type="scientific">Treponema vincentii ATCC 35580</name>
    <dbReference type="NCBI Taxonomy" id="596324"/>
    <lineage>
        <taxon>Bacteria</taxon>
        <taxon>Pseudomonadati</taxon>
        <taxon>Spirochaetota</taxon>
        <taxon>Spirochaetia</taxon>
        <taxon>Spirochaetales</taxon>
        <taxon>Treponemataceae</taxon>
        <taxon>Treponema</taxon>
    </lineage>
</organism>
<protein>
    <submittedName>
        <fullName evidence="1">Uncharacterized protein</fullName>
    </submittedName>
</protein>
<reference evidence="1 2" key="1">
    <citation type="submission" date="2009-07" db="EMBL/GenBank/DDBJ databases">
        <authorList>
            <person name="Madupu R."/>
            <person name="Sebastian Y."/>
            <person name="Durkin A.S."/>
            <person name="Torralba M."/>
            <person name="Methe B."/>
            <person name="Sutton G.G."/>
            <person name="Strausberg R.L."/>
            <person name="Nelson K.E."/>
        </authorList>
    </citation>
    <scope>NUCLEOTIDE SEQUENCE [LARGE SCALE GENOMIC DNA]</scope>
    <source>
        <strain evidence="1 2">ATCC 35580</strain>
    </source>
</reference>
<name>C8PP53_9SPIR</name>
<evidence type="ECO:0000313" key="2">
    <source>
        <dbReference type="Proteomes" id="UP000004509"/>
    </source>
</evidence>
<dbReference type="EMBL" id="ACYH01000026">
    <property type="protein sequence ID" value="EEV20815.1"/>
    <property type="molecule type" value="Genomic_DNA"/>
</dbReference>
<evidence type="ECO:0000313" key="1">
    <source>
        <dbReference type="EMBL" id="EEV20815.1"/>
    </source>
</evidence>
<gene>
    <name evidence="1" type="ORF">TREVI0001_1116</name>
</gene>
<sequence length="44" mass="5182">MNTLRCKKRINDKITLAGIVTIIEDLFIVKRPVFPAKFVKYKIF</sequence>
<accession>C8PP53</accession>
<proteinExistence type="predicted"/>
<dbReference type="Proteomes" id="UP000004509">
    <property type="component" value="Unassembled WGS sequence"/>
</dbReference>
<dbReference type="AlphaFoldDB" id="C8PP53"/>
<comment type="caution">
    <text evidence="1">The sequence shown here is derived from an EMBL/GenBank/DDBJ whole genome shotgun (WGS) entry which is preliminary data.</text>
</comment>